<comment type="similarity">
    <text evidence="1">Belongs to the peptidase C13 family.</text>
</comment>
<dbReference type="InterPro" id="IPR043577">
    <property type="entry name" value="AE"/>
</dbReference>
<evidence type="ECO:0000256" key="1">
    <source>
        <dbReference type="ARBA" id="ARBA00009941"/>
    </source>
</evidence>
<dbReference type="Pfam" id="PF20985">
    <property type="entry name" value="Legum_prodom"/>
    <property type="match status" value="1"/>
</dbReference>
<dbReference type="GO" id="GO:0051603">
    <property type="term" value="P:proteolysis involved in protein catabolic process"/>
    <property type="evidence" value="ECO:0007669"/>
    <property type="project" value="InterPro"/>
</dbReference>
<protein>
    <submittedName>
        <fullName evidence="9">Vacuolar-processing enzyme alpha-isozyme-like</fullName>
    </submittedName>
</protein>
<dbReference type="Gene3D" id="3.40.50.1460">
    <property type="match status" value="1"/>
</dbReference>
<dbReference type="KEGG" id="rarg:115755824"/>
<evidence type="ECO:0000256" key="5">
    <source>
        <dbReference type="ARBA" id="ARBA00022807"/>
    </source>
</evidence>
<evidence type="ECO:0000256" key="4">
    <source>
        <dbReference type="ARBA" id="ARBA00022801"/>
    </source>
</evidence>
<dbReference type="PIRSF" id="PIRSF019663">
    <property type="entry name" value="Legumain"/>
    <property type="match status" value="1"/>
</dbReference>
<evidence type="ECO:0000313" key="9">
    <source>
        <dbReference type="RefSeq" id="XP_030551233.2"/>
    </source>
</evidence>
<dbReference type="PANTHER" id="PTHR12000">
    <property type="entry name" value="HEMOGLOBINASE FAMILY MEMBER"/>
    <property type="match status" value="1"/>
</dbReference>
<keyword evidence="5" id="KW-0788">Thiol protease</keyword>
<dbReference type="Pfam" id="PF01650">
    <property type="entry name" value="Peptidase_C13"/>
    <property type="match status" value="1"/>
</dbReference>
<name>A0A8B8QY32_9MYRT</name>
<dbReference type="GO" id="GO:0004197">
    <property type="term" value="F:cysteine-type endopeptidase activity"/>
    <property type="evidence" value="ECO:0007669"/>
    <property type="project" value="InterPro"/>
</dbReference>
<evidence type="ECO:0000256" key="3">
    <source>
        <dbReference type="ARBA" id="ARBA00022729"/>
    </source>
</evidence>
<accession>A0A8B8QY32</accession>
<evidence type="ECO:0000256" key="2">
    <source>
        <dbReference type="ARBA" id="ARBA00022670"/>
    </source>
</evidence>
<sequence>MPSQSYHYINLPPSLPFHTSKQSSFSLIPHQNSSFLLMMMMSSSYGSLVPFLLLTALMMAAVSEGVTRLASAGESTGTQWAILVAGSNGYSNYRHQADVCHAYQILKANGLKDENIIVFMYDDIARSKYNPTKGIIINKPNGPDVYHGVPKDYTGDATTAANLYAVLLGNKTALSGGSGKVLNSGPNDHVFFYYADHGSTGLLAMPVGDNIYANDLINVLKQMYKSQKYMNMVMYIEACEAGSMLQGLLPKDMGIYATTASNAEESSYGYYCPSEATDGDPSKYDTCLGDLYSISWLEDSDANDLGKETLQEQYLTVKKRTNLSHVMQYGNTVLSQAFLSTYMGQSPKSVSSVRLDELSSSTFRAVPQRDADLVFFQRQVQKAPKGSAESVEAQKRLDEQIARRSHVDRSINQIISHLFGGSNAASMLTAVRPEEQPVVDDWDCLKTFVRTYEQYCGRLSEYGMQYTRAMANMCNAGVDKDRMVAASVQACSGKA</sequence>
<dbReference type="PRINTS" id="PR00776">
    <property type="entry name" value="HEMOGLOBNASE"/>
</dbReference>
<dbReference type="CDD" id="cd21115">
    <property type="entry name" value="legumain_C"/>
    <property type="match status" value="1"/>
</dbReference>
<dbReference type="InterPro" id="IPR046427">
    <property type="entry name" value="Legumain_prodom_sf"/>
</dbReference>
<keyword evidence="8" id="KW-1185">Reference proteome</keyword>
<feature type="active site" evidence="6">
    <location>
        <position position="197"/>
    </location>
</feature>
<keyword evidence="3" id="KW-0732">Signal</keyword>
<reference evidence="9" key="1">
    <citation type="submission" date="2025-08" db="UniProtKB">
        <authorList>
            <consortium name="RefSeq"/>
        </authorList>
    </citation>
    <scope>IDENTIFICATION</scope>
    <source>
        <tissue evidence="9">Leaf</tissue>
    </source>
</reference>
<dbReference type="AlphaFoldDB" id="A0A8B8QY32"/>
<feature type="domain" description="Legumain prodomain" evidence="7">
    <location>
        <begin position="395"/>
        <end position="491"/>
    </location>
</feature>
<feature type="active site" description="Nucleophile" evidence="6">
    <location>
        <position position="239"/>
    </location>
</feature>
<dbReference type="InterPro" id="IPR048501">
    <property type="entry name" value="Legum_prodom"/>
</dbReference>
<dbReference type="GeneID" id="115755824"/>
<keyword evidence="2" id="KW-0645">Protease</keyword>
<evidence type="ECO:0000256" key="6">
    <source>
        <dbReference type="PIRSR" id="PIRSR019663-1"/>
    </source>
</evidence>
<dbReference type="RefSeq" id="XP_030551233.2">
    <property type="nucleotide sequence ID" value="XM_030695373.2"/>
</dbReference>
<dbReference type="GO" id="GO:0005773">
    <property type="term" value="C:vacuole"/>
    <property type="evidence" value="ECO:0007669"/>
    <property type="project" value="GOC"/>
</dbReference>
<gene>
    <name evidence="9" type="primary">LOC115755824</name>
</gene>
<dbReference type="PANTHER" id="PTHR12000:SF50">
    <property type="entry name" value="VACUOLAR-PROCESSING ENZYME GAMMA-ISOZYME"/>
    <property type="match status" value="1"/>
</dbReference>
<dbReference type="Proteomes" id="UP000827889">
    <property type="component" value="Chromosome 8"/>
</dbReference>
<dbReference type="PIRSF" id="PIRSF500139">
    <property type="entry name" value="AE"/>
    <property type="match status" value="1"/>
</dbReference>
<evidence type="ECO:0000259" key="7">
    <source>
        <dbReference type="Pfam" id="PF20985"/>
    </source>
</evidence>
<proteinExistence type="inferred from homology"/>
<keyword evidence="4" id="KW-0378">Hydrolase</keyword>
<organism evidence="8 9">
    <name type="scientific">Rhodamnia argentea</name>
    <dbReference type="NCBI Taxonomy" id="178133"/>
    <lineage>
        <taxon>Eukaryota</taxon>
        <taxon>Viridiplantae</taxon>
        <taxon>Streptophyta</taxon>
        <taxon>Embryophyta</taxon>
        <taxon>Tracheophyta</taxon>
        <taxon>Spermatophyta</taxon>
        <taxon>Magnoliopsida</taxon>
        <taxon>eudicotyledons</taxon>
        <taxon>Gunneridae</taxon>
        <taxon>Pentapetalae</taxon>
        <taxon>rosids</taxon>
        <taxon>malvids</taxon>
        <taxon>Myrtales</taxon>
        <taxon>Myrtaceae</taxon>
        <taxon>Myrtoideae</taxon>
        <taxon>Myrteae</taxon>
        <taxon>Australasian group</taxon>
        <taxon>Rhodamnia</taxon>
    </lineage>
</organism>
<dbReference type="GO" id="GO:0006624">
    <property type="term" value="P:vacuolar protein processing"/>
    <property type="evidence" value="ECO:0007669"/>
    <property type="project" value="TreeGrafter"/>
</dbReference>
<dbReference type="InterPro" id="IPR001096">
    <property type="entry name" value="Peptidase_C13"/>
</dbReference>
<dbReference type="Gene3D" id="1.10.132.130">
    <property type="match status" value="1"/>
</dbReference>
<evidence type="ECO:0000313" key="8">
    <source>
        <dbReference type="Proteomes" id="UP000827889"/>
    </source>
</evidence>